<dbReference type="Pfam" id="PF14361">
    <property type="entry name" value="RsbRD_N"/>
    <property type="match status" value="1"/>
</dbReference>
<dbReference type="EMBL" id="MFNE01000043">
    <property type="protein sequence ID" value="OGG94090.1"/>
    <property type="molecule type" value="Genomic_DNA"/>
</dbReference>
<evidence type="ECO:0000313" key="3">
    <source>
        <dbReference type="Proteomes" id="UP000178449"/>
    </source>
</evidence>
<proteinExistence type="predicted"/>
<dbReference type="Proteomes" id="UP000178449">
    <property type="component" value="Unassembled WGS sequence"/>
</dbReference>
<feature type="domain" description="RsbT co-antagonist protein RsbRD N-terminal" evidence="1">
    <location>
        <begin position="14"/>
        <end position="145"/>
    </location>
</feature>
<reference evidence="2 3" key="1">
    <citation type="journal article" date="2016" name="Nat. Commun.">
        <title>Thousands of microbial genomes shed light on interconnected biogeochemical processes in an aquifer system.</title>
        <authorList>
            <person name="Anantharaman K."/>
            <person name="Brown C.T."/>
            <person name="Hug L.A."/>
            <person name="Sharon I."/>
            <person name="Castelle C.J."/>
            <person name="Probst A.J."/>
            <person name="Thomas B.C."/>
            <person name="Singh A."/>
            <person name="Wilkins M.J."/>
            <person name="Karaoz U."/>
            <person name="Brodie E.L."/>
            <person name="Williams K.H."/>
            <person name="Hubbard S.S."/>
            <person name="Banfield J.F."/>
        </authorList>
    </citation>
    <scope>NUCLEOTIDE SEQUENCE [LARGE SCALE GENOMIC DNA]</scope>
</reference>
<dbReference type="STRING" id="1817772.A2527_09580"/>
<evidence type="ECO:0000313" key="2">
    <source>
        <dbReference type="EMBL" id="OGG94090.1"/>
    </source>
</evidence>
<name>A0A1F6G7M0_9PROT</name>
<accession>A0A1F6G7M0</accession>
<dbReference type="AlphaFoldDB" id="A0A1F6G7M0"/>
<dbReference type="InterPro" id="IPR025751">
    <property type="entry name" value="RsbRD_N_dom"/>
</dbReference>
<protein>
    <recommendedName>
        <fullName evidence="1">RsbT co-antagonist protein RsbRD N-terminal domain-containing protein</fullName>
    </recommendedName>
</protein>
<gene>
    <name evidence="2" type="ORF">A2527_09580</name>
</gene>
<comment type="caution">
    <text evidence="2">The sequence shown here is derived from an EMBL/GenBank/DDBJ whole genome shotgun (WGS) entry which is preliminary data.</text>
</comment>
<sequence>MSLAQLLLKHRENLLDQWLDAVYPLSTDGPFGHKTKTFFKGPMGRTLSDALANLFDHILAEEDSRSLATDMDQAIRVLAVQELLPSQAAGFLFPLKALVRGLARKAELDLSEELNGFDHLLDQLTRIGFDIYSKAREELYMIQIEEQKRQTEGVFRLANKRGSL</sequence>
<organism evidence="2 3">
    <name type="scientific">Candidatus Lambdaproteobacteria bacterium RIFOXYD2_FULL_50_16</name>
    <dbReference type="NCBI Taxonomy" id="1817772"/>
    <lineage>
        <taxon>Bacteria</taxon>
        <taxon>Pseudomonadati</taxon>
        <taxon>Pseudomonadota</taxon>
        <taxon>Candidatus Lambdaproteobacteria</taxon>
    </lineage>
</organism>
<evidence type="ECO:0000259" key="1">
    <source>
        <dbReference type="Pfam" id="PF14361"/>
    </source>
</evidence>